<dbReference type="PROSITE" id="PS50005">
    <property type="entry name" value="TPR"/>
    <property type="match status" value="1"/>
</dbReference>
<dbReference type="SMART" id="SM00028">
    <property type="entry name" value="TPR"/>
    <property type="match status" value="3"/>
</dbReference>
<feature type="repeat" description="TPR" evidence="3">
    <location>
        <begin position="49"/>
        <end position="82"/>
    </location>
</feature>
<dbReference type="Pfam" id="PF14559">
    <property type="entry name" value="TPR_19"/>
    <property type="match status" value="1"/>
</dbReference>
<dbReference type="SUPFAM" id="SSF48452">
    <property type="entry name" value="TPR-like"/>
    <property type="match status" value="1"/>
</dbReference>
<name>A0A7V4UEP7_CALAY</name>
<dbReference type="EMBL" id="DRQG01000114">
    <property type="protein sequence ID" value="HGY56497.1"/>
    <property type="molecule type" value="Genomic_DNA"/>
</dbReference>
<sequence length="535" mass="60617">MIDTKSIAAQVGGESILFAQRADKLIAKNLIEDAMKLCEAGVKTFPMYPEGHYTLGRCYELAQRYDEAKTEYERTLFYAPEHIQALRALARIYFRNNLSAPGYELLQKAVLINPLDEGLLSELKANNLPIPKLGDTGETTVLQEHVEEQVTNEPKNEPAQEAEGQPEADIQPQEEIVELPEVPEMEISGEDVLPEEDESSARLQEDEDTEQIIIDPAAGIDEDVPAPIEDDKSLEPEILSHVIETGENEVPVTPDETMDIEEQLFVEEDGSDSPRQIESGESKEIDIHPPDLSQYNNVKDDFSTLMEDIFRPVVDDEEGEEEWGEDTTEEENLPDEEHEQMVEEKPILDTSIIFQEEKRADAKQKEEEAPREESSETEQLDSITEEKEVAAESIVSDTDLQQEKEAIEEEIPAEIEEVTEVAEEEDHLTEAIERIEQTDEPKIIPEETIEQKGEAGTPDKTHTPSYDKDEDGVDIEDIMSNPSLLTPTFGEILIAQKKFEDARRVFMELSRKDPENPRFKKKIEFLDKLVAINKN</sequence>
<evidence type="ECO:0000256" key="4">
    <source>
        <dbReference type="SAM" id="MobiDB-lite"/>
    </source>
</evidence>
<feature type="compositionally biased region" description="Basic and acidic residues" evidence="4">
    <location>
        <begin position="428"/>
        <end position="467"/>
    </location>
</feature>
<feature type="region of interest" description="Disordered" evidence="4">
    <location>
        <begin position="265"/>
        <end position="297"/>
    </location>
</feature>
<proteinExistence type="predicted"/>
<feature type="compositionally biased region" description="Basic and acidic residues" evidence="4">
    <location>
        <begin position="355"/>
        <end position="374"/>
    </location>
</feature>
<dbReference type="PANTHER" id="PTHR44943:SF8">
    <property type="entry name" value="TPR REPEAT-CONTAINING PROTEIN MJ0263"/>
    <property type="match status" value="1"/>
</dbReference>
<feature type="region of interest" description="Disordered" evidence="4">
    <location>
        <begin position="312"/>
        <end position="473"/>
    </location>
</feature>
<dbReference type="AlphaFoldDB" id="A0A7V4UEP7"/>
<dbReference type="Proteomes" id="UP000885779">
    <property type="component" value="Unassembled WGS sequence"/>
</dbReference>
<feature type="region of interest" description="Disordered" evidence="4">
    <location>
        <begin position="147"/>
        <end position="206"/>
    </location>
</feature>
<evidence type="ECO:0000256" key="1">
    <source>
        <dbReference type="ARBA" id="ARBA00022737"/>
    </source>
</evidence>
<accession>A0A7V4UEP7</accession>
<protein>
    <submittedName>
        <fullName evidence="5">Tetratricopeptide repeat protein</fullName>
    </submittedName>
</protein>
<dbReference type="Gene3D" id="1.25.40.10">
    <property type="entry name" value="Tetratricopeptide repeat domain"/>
    <property type="match status" value="1"/>
</dbReference>
<comment type="caution">
    <text evidence="5">The sequence shown here is derived from an EMBL/GenBank/DDBJ whole genome shotgun (WGS) entry which is preliminary data.</text>
</comment>
<organism evidence="5">
    <name type="scientific">Caldithrix abyssi</name>
    <dbReference type="NCBI Taxonomy" id="187145"/>
    <lineage>
        <taxon>Bacteria</taxon>
        <taxon>Pseudomonadati</taxon>
        <taxon>Calditrichota</taxon>
        <taxon>Calditrichia</taxon>
        <taxon>Calditrichales</taxon>
        <taxon>Calditrichaceae</taxon>
        <taxon>Caldithrix</taxon>
    </lineage>
</organism>
<evidence type="ECO:0000256" key="3">
    <source>
        <dbReference type="PROSITE-ProRule" id="PRU00339"/>
    </source>
</evidence>
<evidence type="ECO:0000313" key="5">
    <source>
        <dbReference type="EMBL" id="HGY56497.1"/>
    </source>
</evidence>
<feature type="compositionally biased region" description="Basic and acidic residues" evidence="4">
    <location>
        <begin position="278"/>
        <end position="289"/>
    </location>
</feature>
<dbReference type="PANTHER" id="PTHR44943">
    <property type="entry name" value="CELLULOSE SYNTHASE OPERON PROTEIN C"/>
    <property type="match status" value="1"/>
</dbReference>
<feature type="compositionally biased region" description="Acidic residues" evidence="4">
    <location>
        <begin position="175"/>
        <end position="198"/>
    </location>
</feature>
<gene>
    <name evidence="5" type="ORF">ENK44_12380</name>
</gene>
<feature type="compositionally biased region" description="Low complexity" evidence="4">
    <location>
        <begin position="159"/>
        <end position="168"/>
    </location>
</feature>
<keyword evidence="1" id="KW-0677">Repeat</keyword>
<reference evidence="5" key="1">
    <citation type="journal article" date="2020" name="mSystems">
        <title>Genome- and Community-Level Interaction Insights into Carbon Utilization and Element Cycling Functions of Hydrothermarchaeota in Hydrothermal Sediment.</title>
        <authorList>
            <person name="Zhou Z."/>
            <person name="Liu Y."/>
            <person name="Xu W."/>
            <person name="Pan J."/>
            <person name="Luo Z.H."/>
            <person name="Li M."/>
        </authorList>
    </citation>
    <scope>NUCLEOTIDE SEQUENCE [LARGE SCALE GENOMIC DNA]</scope>
    <source>
        <strain evidence="5">HyVt-577</strain>
    </source>
</reference>
<feature type="compositionally biased region" description="Acidic residues" evidence="4">
    <location>
        <begin position="406"/>
        <end position="427"/>
    </location>
</feature>
<feature type="compositionally biased region" description="Acidic residues" evidence="4">
    <location>
        <begin position="315"/>
        <end position="338"/>
    </location>
</feature>
<dbReference type="InterPro" id="IPR051685">
    <property type="entry name" value="Ycf3/AcsC/BcsC/TPR_MFPF"/>
</dbReference>
<dbReference type="InterPro" id="IPR011990">
    <property type="entry name" value="TPR-like_helical_dom_sf"/>
</dbReference>
<keyword evidence="2 3" id="KW-0802">TPR repeat</keyword>
<dbReference type="InterPro" id="IPR019734">
    <property type="entry name" value="TPR_rpt"/>
</dbReference>
<evidence type="ECO:0000256" key="2">
    <source>
        <dbReference type="ARBA" id="ARBA00022803"/>
    </source>
</evidence>
<feature type="compositionally biased region" description="Basic and acidic residues" evidence="4">
    <location>
        <begin position="147"/>
        <end position="158"/>
    </location>
</feature>